<dbReference type="EMBL" id="MGIR01000007">
    <property type="protein sequence ID" value="OGM90831.1"/>
    <property type="molecule type" value="Genomic_DNA"/>
</dbReference>
<accession>A0A1F8DQC8</accession>
<organism evidence="1 2">
    <name type="scientific">Candidatus Wolfebacteria bacterium RIFCSPLOWO2_01_FULL_45_19</name>
    <dbReference type="NCBI Taxonomy" id="1802557"/>
    <lineage>
        <taxon>Bacteria</taxon>
        <taxon>Candidatus Wolfeibacteriota</taxon>
    </lineage>
</organism>
<sequence length="196" mass="22279">MDEDERLARAFIGPNFIGVDRAMQYFPHQLTEKEKGVFKKFPVREATVPVRRKTHFLVPDFGFSILDMRRYLNRELIWFGKRAGTEEFLSVRANPRWVLIRAEANSRSCNKTWLDQNETLLIAEYVPDARTLINAALLVYLTIGVRIISNVAVRCADTTKDGGHVFATFDINGICVDSCPDSVKLPTLGIAACQWL</sequence>
<dbReference type="AlphaFoldDB" id="A0A1F8DQC8"/>
<evidence type="ECO:0000313" key="2">
    <source>
        <dbReference type="Proteomes" id="UP000178946"/>
    </source>
</evidence>
<proteinExistence type="predicted"/>
<gene>
    <name evidence="1" type="ORF">A3A20_01090</name>
</gene>
<evidence type="ECO:0000313" key="1">
    <source>
        <dbReference type="EMBL" id="OGM90831.1"/>
    </source>
</evidence>
<comment type="caution">
    <text evidence="1">The sequence shown here is derived from an EMBL/GenBank/DDBJ whole genome shotgun (WGS) entry which is preliminary data.</text>
</comment>
<protein>
    <submittedName>
        <fullName evidence="1">Uncharacterized protein</fullName>
    </submittedName>
</protein>
<reference evidence="1 2" key="1">
    <citation type="journal article" date="2016" name="Nat. Commun.">
        <title>Thousands of microbial genomes shed light on interconnected biogeochemical processes in an aquifer system.</title>
        <authorList>
            <person name="Anantharaman K."/>
            <person name="Brown C.T."/>
            <person name="Hug L.A."/>
            <person name="Sharon I."/>
            <person name="Castelle C.J."/>
            <person name="Probst A.J."/>
            <person name="Thomas B.C."/>
            <person name="Singh A."/>
            <person name="Wilkins M.J."/>
            <person name="Karaoz U."/>
            <person name="Brodie E.L."/>
            <person name="Williams K.H."/>
            <person name="Hubbard S.S."/>
            <person name="Banfield J.F."/>
        </authorList>
    </citation>
    <scope>NUCLEOTIDE SEQUENCE [LARGE SCALE GENOMIC DNA]</scope>
</reference>
<dbReference type="Proteomes" id="UP000178946">
    <property type="component" value="Unassembled WGS sequence"/>
</dbReference>
<name>A0A1F8DQC8_9BACT</name>